<protein>
    <submittedName>
        <fullName evidence="1">Uncharacterized protein</fullName>
    </submittedName>
</protein>
<sequence length="143" mass="16211">WSTDAGPFQQHKPGLSSLRWALGRRHGVLSTTMPGDRIEFLVLPPSFVIYSPHCPLFPIFPLLPLHTWPSPAAQQACSARQHTHPFMHRAQTGAQLATLTSSESRLDEQNIRMDYYNLYFLDHPLFDSHPISPFFPTFSLSSP</sequence>
<evidence type="ECO:0000313" key="2">
    <source>
        <dbReference type="Proteomes" id="UP001057452"/>
    </source>
</evidence>
<dbReference type="Proteomes" id="UP001057452">
    <property type="component" value="Chromosome 7"/>
</dbReference>
<name>A0ACB9XBC5_CHAAC</name>
<comment type="caution">
    <text evidence="1">The sequence shown here is derived from an EMBL/GenBank/DDBJ whole genome shotgun (WGS) entry which is preliminary data.</text>
</comment>
<reference evidence="1" key="1">
    <citation type="submission" date="2022-05" db="EMBL/GenBank/DDBJ databases">
        <title>Chromosome-level genome of Chaenocephalus aceratus.</title>
        <authorList>
            <person name="Park H."/>
        </authorList>
    </citation>
    <scope>NUCLEOTIDE SEQUENCE</scope>
    <source>
        <strain evidence="1">KU_202001</strain>
    </source>
</reference>
<organism evidence="1 2">
    <name type="scientific">Chaenocephalus aceratus</name>
    <name type="common">Blackfin icefish</name>
    <name type="synonym">Chaenichthys aceratus</name>
    <dbReference type="NCBI Taxonomy" id="36190"/>
    <lineage>
        <taxon>Eukaryota</taxon>
        <taxon>Metazoa</taxon>
        <taxon>Chordata</taxon>
        <taxon>Craniata</taxon>
        <taxon>Vertebrata</taxon>
        <taxon>Euteleostomi</taxon>
        <taxon>Actinopterygii</taxon>
        <taxon>Neopterygii</taxon>
        <taxon>Teleostei</taxon>
        <taxon>Neoteleostei</taxon>
        <taxon>Acanthomorphata</taxon>
        <taxon>Eupercaria</taxon>
        <taxon>Perciformes</taxon>
        <taxon>Notothenioidei</taxon>
        <taxon>Channichthyidae</taxon>
        <taxon>Chaenocephalus</taxon>
    </lineage>
</organism>
<feature type="non-terminal residue" evidence="1">
    <location>
        <position position="1"/>
    </location>
</feature>
<evidence type="ECO:0000313" key="1">
    <source>
        <dbReference type="EMBL" id="KAI4823688.1"/>
    </source>
</evidence>
<accession>A0ACB9XBC5</accession>
<proteinExistence type="predicted"/>
<keyword evidence="2" id="KW-1185">Reference proteome</keyword>
<dbReference type="EMBL" id="CM043791">
    <property type="protein sequence ID" value="KAI4823688.1"/>
    <property type="molecule type" value="Genomic_DNA"/>
</dbReference>
<gene>
    <name evidence="1" type="ORF">KUCAC02_012263</name>
</gene>
<feature type="non-terminal residue" evidence="1">
    <location>
        <position position="143"/>
    </location>
</feature>